<reference evidence="2" key="1">
    <citation type="journal article" date="2019" name="Int. J. Syst. Evol. Microbiol.">
        <title>The Global Catalogue of Microorganisms (GCM) 10K type strain sequencing project: providing services to taxonomists for standard genome sequencing and annotation.</title>
        <authorList>
            <consortium name="The Broad Institute Genomics Platform"/>
            <consortium name="The Broad Institute Genome Sequencing Center for Infectious Disease"/>
            <person name="Wu L."/>
            <person name="Ma J."/>
        </authorList>
    </citation>
    <scope>NUCLEOTIDE SEQUENCE [LARGE SCALE GENOMIC DNA]</scope>
    <source>
        <strain evidence="2">KACC 11299</strain>
    </source>
</reference>
<sequence>MGVLMLFFHIKRGCPESQNDFLDSLFVFNMMRLKSQDEHNCQRLRHNYVKLEQNFSRVFGEPDNCGNHLMQQ</sequence>
<evidence type="ECO:0000313" key="1">
    <source>
        <dbReference type="EMBL" id="MFC5601702.1"/>
    </source>
</evidence>
<dbReference type="RefSeq" id="WP_381441337.1">
    <property type="nucleotide sequence ID" value="NZ_JBHSNP010000002.1"/>
</dbReference>
<name>A0ABW0TSE2_9BACL</name>
<organism evidence="1 2">
    <name type="scientific">Sporosarcina koreensis</name>
    <dbReference type="NCBI Taxonomy" id="334735"/>
    <lineage>
        <taxon>Bacteria</taxon>
        <taxon>Bacillati</taxon>
        <taxon>Bacillota</taxon>
        <taxon>Bacilli</taxon>
        <taxon>Bacillales</taxon>
        <taxon>Caryophanaceae</taxon>
        <taxon>Sporosarcina</taxon>
    </lineage>
</organism>
<gene>
    <name evidence="1" type="ORF">ACFPTP_00285</name>
</gene>
<dbReference type="Proteomes" id="UP001596071">
    <property type="component" value="Unassembled WGS sequence"/>
</dbReference>
<keyword evidence="2" id="KW-1185">Reference proteome</keyword>
<evidence type="ECO:0000313" key="2">
    <source>
        <dbReference type="Proteomes" id="UP001596071"/>
    </source>
</evidence>
<dbReference type="EMBL" id="JBHSNP010000002">
    <property type="protein sequence ID" value="MFC5601702.1"/>
    <property type="molecule type" value="Genomic_DNA"/>
</dbReference>
<comment type="caution">
    <text evidence="1">The sequence shown here is derived from an EMBL/GenBank/DDBJ whole genome shotgun (WGS) entry which is preliminary data.</text>
</comment>
<proteinExistence type="predicted"/>
<accession>A0ABW0TSE2</accession>
<protein>
    <submittedName>
        <fullName evidence="1">Uncharacterized protein</fullName>
    </submittedName>
</protein>